<accession>A0ABY6BDU6</accession>
<evidence type="ECO:0000259" key="1">
    <source>
        <dbReference type="Pfam" id="PF22113"/>
    </source>
</evidence>
<organism evidence="2 3">
    <name type="scientific">Tahibacter amnicola</name>
    <dbReference type="NCBI Taxonomy" id="2976241"/>
    <lineage>
        <taxon>Bacteria</taxon>
        <taxon>Pseudomonadati</taxon>
        <taxon>Pseudomonadota</taxon>
        <taxon>Gammaproteobacteria</taxon>
        <taxon>Lysobacterales</taxon>
        <taxon>Rhodanobacteraceae</taxon>
        <taxon>Tahibacter</taxon>
    </lineage>
</organism>
<dbReference type="EMBL" id="CP104694">
    <property type="protein sequence ID" value="UXI66072.1"/>
    <property type="molecule type" value="Genomic_DNA"/>
</dbReference>
<dbReference type="SUPFAM" id="SSF48695">
    <property type="entry name" value="Multiheme cytochromes"/>
    <property type="match status" value="1"/>
</dbReference>
<feature type="domain" description="Outer membrane cytochrome MtrC/MtrF-like" evidence="1">
    <location>
        <begin position="62"/>
        <end position="254"/>
    </location>
</feature>
<evidence type="ECO:0000313" key="2">
    <source>
        <dbReference type="EMBL" id="UXI66072.1"/>
    </source>
</evidence>
<reference evidence="2" key="1">
    <citation type="submission" date="2022-09" db="EMBL/GenBank/DDBJ databases">
        <title>Tahibacter sp. nov., isolated from a fresh water.</title>
        <authorList>
            <person name="Baek J.H."/>
            <person name="Lee J.K."/>
            <person name="Kim J.M."/>
            <person name="Jeon C.O."/>
        </authorList>
    </citation>
    <scope>NUCLEOTIDE SEQUENCE</scope>
    <source>
        <strain evidence="2">W38</strain>
    </source>
</reference>
<keyword evidence="3" id="KW-1185">Reference proteome</keyword>
<dbReference type="Proteomes" id="UP001064632">
    <property type="component" value="Chromosome"/>
</dbReference>
<dbReference type="InterPro" id="IPR054337">
    <property type="entry name" value="Mtrc-MtrF-like_dom_II/IV"/>
</dbReference>
<name>A0ABY6BDU6_9GAMM</name>
<protein>
    <submittedName>
        <fullName evidence="2">Cytochrome C</fullName>
    </submittedName>
</protein>
<gene>
    <name evidence="2" type="ORF">N4264_15065</name>
</gene>
<dbReference type="Pfam" id="PF22113">
    <property type="entry name" value="Mtrc-MtrF_II-IV_dom"/>
    <property type="match status" value="1"/>
</dbReference>
<dbReference type="InterPro" id="IPR036280">
    <property type="entry name" value="Multihaem_cyt_sf"/>
</dbReference>
<dbReference type="Gene3D" id="3.90.10.10">
    <property type="entry name" value="Cytochrome C3"/>
    <property type="match status" value="2"/>
</dbReference>
<proteinExistence type="predicted"/>
<sequence length="262" mass="28712">MKKFAALVIFVLVGTATLAWPRKSSLLDVAVWQRQASPGPLSPGHTFLADRCAACHTPIKGVESSSCIVCHANETALLQRQATAFHSSVNECAQCHREHDPVPGLSPGMDHQKLAQIGLRQLLSEAPDSDAGLLYHQVASWVTRDTSAAPARDNPHLSSAERVLDCSTCHASKDRHGGLFGRDCAQCHATTQWTLAEYRHPAPDSLDCAQCHKAPPSHYMEHFKMVSAKVAAQPSARVRECYLCHQTTAWNDIRNVGVYKHH</sequence>
<evidence type="ECO:0000313" key="3">
    <source>
        <dbReference type="Proteomes" id="UP001064632"/>
    </source>
</evidence>
<dbReference type="RefSeq" id="WP_261693058.1">
    <property type="nucleotide sequence ID" value="NZ_CP104694.1"/>
</dbReference>